<dbReference type="SUPFAM" id="SSF55785">
    <property type="entry name" value="PYP-like sensor domain (PAS domain)"/>
    <property type="match status" value="2"/>
</dbReference>
<organism evidence="3">
    <name type="scientific">marine sediment metagenome</name>
    <dbReference type="NCBI Taxonomy" id="412755"/>
    <lineage>
        <taxon>unclassified sequences</taxon>
        <taxon>metagenomes</taxon>
        <taxon>ecological metagenomes</taxon>
    </lineage>
</organism>
<feature type="domain" description="PAS" evidence="2">
    <location>
        <begin position="3"/>
        <end position="73"/>
    </location>
</feature>
<dbReference type="Pfam" id="PF08448">
    <property type="entry name" value="PAS_4"/>
    <property type="match status" value="1"/>
</dbReference>
<dbReference type="InterPro" id="IPR035965">
    <property type="entry name" value="PAS-like_dom_sf"/>
</dbReference>
<name>A0A0F9DB72_9ZZZZ</name>
<feature type="non-terminal residue" evidence="3">
    <location>
        <position position="299"/>
    </location>
</feature>
<dbReference type="InterPro" id="IPR000014">
    <property type="entry name" value="PAS"/>
</dbReference>
<accession>A0A0F9DB72</accession>
<evidence type="ECO:0000256" key="1">
    <source>
        <dbReference type="SAM" id="Coils"/>
    </source>
</evidence>
<proteinExistence type="predicted"/>
<dbReference type="InterPro" id="IPR013656">
    <property type="entry name" value="PAS_4"/>
</dbReference>
<dbReference type="Pfam" id="PF13188">
    <property type="entry name" value="PAS_8"/>
    <property type="match status" value="1"/>
</dbReference>
<dbReference type="NCBIfam" id="TIGR00229">
    <property type="entry name" value="sensory_box"/>
    <property type="match status" value="1"/>
</dbReference>
<dbReference type="CDD" id="cd00130">
    <property type="entry name" value="PAS"/>
    <property type="match status" value="2"/>
</dbReference>
<comment type="caution">
    <text evidence="3">The sequence shown here is derived from an EMBL/GenBank/DDBJ whole genome shotgun (WGS) entry which is preliminary data.</text>
</comment>
<dbReference type="EMBL" id="LAZR01029645">
    <property type="protein sequence ID" value="KKL58958.1"/>
    <property type="molecule type" value="Genomic_DNA"/>
</dbReference>
<evidence type="ECO:0000259" key="2">
    <source>
        <dbReference type="PROSITE" id="PS50112"/>
    </source>
</evidence>
<dbReference type="SMART" id="SM00091">
    <property type="entry name" value="PAS"/>
    <property type="match status" value="2"/>
</dbReference>
<protein>
    <recommendedName>
        <fullName evidence="2">PAS domain-containing protein</fullName>
    </recommendedName>
</protein>
<sequence length="299" mass="34202">MITHELTSQIFDSMSMGILTLDRDFKVRYWNKWLELNSGISSETIKGRIVTEFFPEIDSPQFRRNVKSVFKLGNYCHFSQKLHSCLFKFKVFDTMGPSFEHMQQNCTMGPLKGSDGKIELVFLTVQDVTDSVRMELILNEQATFVKNNPAPVLRINRNGEIIFANPATNLLLGKDPVGMRMSEIFPAYGDLLATMKKGLELSQFESYIHGKAFLFSVREDAGTDSFYVYGSDISDLKAAEESLKKANASLDRKVKEKTIDLQKELNERKLVEETLRTSEERFRVSLKNSQITVFNQDSE</sequence>
<evidence type="ECO:0000313" key="3">
    <source>
        <dbReference type="EMBL" id="KKL58958.1"/>
    </source>
</evidence>
<dbReference type="PROSITE" id="PS50112">
    <property type="entry name" value="PAS"/>
    <property type="match status" value="1"/>
</dbReference>
<reference evidence="3" key="1">
    <citation type="journal article" date="2015" name="Nature">
        <title>Complex archaea that bridge the gap between prokaryotes and eukaryotes.</title>
        <authorList>
            <person name="Spang A."/>
            <person name="Saw J.H."/>
            <person name="Jorgensen S.L."/>
            <person name="Zaremba-Niedzwiedzka K."/>
            <person name="Martijn J."/>
            <person name="Lind A.E."/>
            <person name="van Eijk R."/>
            <person name="Schleper C."/>
            <person name="Guy L."/>
            <person name="Ettema T.J."/>
        </authorList>
    </citation>
    <scope>NUCLEOTIDE SEQUENCE</scope>
</reference>
<dbReference type="Gene3D" id="3.30.450.20">
    <property type="entry name" value="PAS domain"/>
    <property type="match status" value="2"/>
</dbReference>
<feature type="coiled-coil region" evidence="1">
    <location>
        <begin position="233"/>
        <end position="281"/>
    </location>
</feature>
<gene>
    <name evidence="3" type="ORF">LCGC14_2220170</name>
</gene>
<keyword evidence="1" id="KW-0175">Coiled coil</keyword>
<dbReference type="AlphaFoldDB" id="A0A0F9DB72"/>